<feature type="transmembrane region" description="Helical" evidence="6">
    <location>
        <begin position="121"/>
        <end position="143"/>
    </location>
</feature>
<dbReference type="EMBL" id="CATQJA010002709">
    <property type="protein sequence ID" value="CAJ0586611.1"/>
    <property type="molecule type" value="Genomic_DNA"/>
</dbReference>
<dbReference type="Proteomes" id="UP001177023">
    <property type="component" value="Unassembled WGS sequence"/>
</dbReference>
<sequence length="292" mass="33384">MDFEDFEWLRPAVAPFFFYVFAFASAEIARRISDWVLQRTVRNYQDSYQYLFMNELIGTALMCGCVWENGLIVQAFGWKGFGITVAALLTGNMLWNRRACVSPLMPIENGLYGSYSPKKTITILTAQLLGGIAAPILAHGVWWHTRSYSIAHRQAHFNLRDGCEFSYKTDFVYACLWEFVGAFLIRAGAPILSRISPFTIPVFIASLLSAAMVYVGIPGLNPTVVTSRLWHCRGLSANWFFLLYWFCPLFGWFFGAEVYGFCTNKRGRPIEATPKKDQSKDKNKPNKKRKYY</sequence>
<keyword evidence="4 6" id="KW-0472">Membrane</keyword>
<evidence type="ECO:0000256" key="1">
    <source>
        <dbReference type="ARBA" id="ARBA00004141"/>
    </source>
</evidence>
<dbReference type="InterPro" id="IPR016697">
    <property type="entry name" value="Aquaporin_11/12"/>
</dbReference>
<feature type="transmembrane region" description="Helical" evidence="6">
    <location>
        <begin position="198"/>
        <end position="217"/>
    </location>
</feature>
<evidence type="ECO:0000313" key="7">
    <source>
        <dbReference type="EMBL" id="CAJ0586611.1"/>
    </source>
</evidence>
<dbReference type="GO" id="GO:0016020">
    <property type="term" value="C:membrane"/>
    <property type="evidence" value="ECO:0007669"/>
    <property type="project" value="UniProtKB-SubCell"/>
</dbReference>
<dbReference type="AlphaFoldDB" id="A0AA36GBW4"/>
<evidence type="ECO:0000256" key="3">
    <source>
        <dbReference type="ARBA" id="ARBA00022989"/>
    </source>
</evidence>
<keyword evidence="8" id="KW-1185">Reference proteome</keyword>
<organism evidence="7 8">
    <name type="scientific">Mesorhabditis spiculigera</name>
    <dbReference type="NCBI Taxonomy" id="96644"/>
    <lineage>
        <taxon>Eukaryota</taxon>
        <taxon>Metazoa</taxon>
        <taxon>Ecdysozoa</taxon>
        <taxon>Nematoda</taxon>
        <taxon>Chromadorea</taxon>
        <taxon>Rhabditida</taxon>
        <taxon>Rhabditina</taxon>
        <taxon>Rhabditomorpha</taxon>
        <taxon>Rhabditoidea</taxon>
        <taxon>Rhabditidae</taxon>
        <taxon>Mesorhabditinae</taxon>
        <taxon>Mesorhabditis</taxon>
    </lineage>
</organism>
<evidence type="ECO:0000256" key="5">
    <source>
        <dbReference type="SAM" id="MobiDB-lite"/>
    </source>
</evidence>
<dbReference type="SUPFAM" id="SSF81338">
    <property type="entry name" value="Aquaporin-like"/>
    <property type="match status" value="1"/>
</dbReference>
<dbReference type="GO" id="GO:0005737">
    <property type="term" value="C:cytoplasm"/>
    <property type="evidence" value="ECO:0007669"/>
    <property type="project" value="TreeGrafter"/>
</dbReference>
<feature type="compositionally biased region" description="Basic and acidic residues" evidence="5">
    <location>
        <begin position="273"/>
        <end position="284"/>
    </location>
</feature>
<dbReference type="PIRSF" id="PIRSF017529">
    <property type="entry name" value="Aquaporin_11/12"/>
    <property type="match status" value="1"/>
</dbReference>
<dbReference type="PANTHER" id="PTHR21191:SF16">
    <property type="entry name" value="AQUAPORIN"/>
    <property type="match status" value="1"/>
</dbReference>
<evidence type="ECO:0000256" key="4">
    <source>
        <dbReference type="ARBA" id="ARBA00023136"/>
    </source>
</evidence>
<name>A0AA36GBW4_9BILA</name>
<feature type="region of interest" description="Disordered" evidence="5">
    <location>
        <begin position="269"/>
        <end position="292"/>
    </location>
</feature>
<evidence type="ECO:0000256" key="6">
    <source>
        <dbReference type="SAM" id="Phobius"/>
    </source>
</evidence>
<proteinExistence type="predicted"/>
<dbReference type="InterPro" id="IPR051883">
    <property type="entry name" value="AQP11/12_channel"/>
</dbReference>
<feature type="transmembrane region" description="Helical" evidence="6">
    <location>
        <begin position="50"/>
        <end position="70"/>
    </location>
</feature>
<evidence type="ECO:0000313" key="8">
    <source>
        <dbReference type="Proteomes" id="UP001177023"/>
    </source>
</evidence>
<dbReference type="InterPro" id="IPR023271">
    <property type="entry name" value="Aquaporin-like"/>
</dbReference>
<dbReference type="PANTHER" id="PTHR21191">
    <property type="entry name" value="AQUAPORIN"/>
    <property type="match status" value="1"/>
</dbReference>
<accession>A0AA36GBW4</accession>
<gene>
    <name evidence="7" type="ORF">MSPICULIGERA_LOCUS24608</name>
</gene>
<keyword evidence="3 6" id="KW-1133">Transmembrane helix</keyword>
<feature type="non-terminal residue" evidence="7">
    <location>
        <position position="292"/>
    </location>
</feature>
<feature type="transmembrane region" description="Helical" evidence="6">
    <location>
        <begin position="12"/>
        <end position="29"/>
    </location>
</feature>
<keyword evidence="2 6" id="KW-0812">Transmembrane</keyword>
<dbReference type="GO" id="GO:0015267">
    <property type="term" value="F:channel activity"/>
    <property type="evidence" value="ECO:0007669"/>
    <property type="project" value="TreeGrafter"/>
</dbReference>
<comment type="caution">
    <text evidence="7">The sequence shown here is derived from an EMBL/GenBank/DDBJ whole genome shotgun (WGS) entry which is preliminary data.</text>
</comment>
<comment type="subcellular location">
    <subcellularLocation>
        <location evidence="1">Membrane</location>
        <topology evidence="1">Multi-pass membrane protein</topology>
    </subcellularLocation>
</comment>
<dbReference type="Gene3D" id="1.20.1080.10">
    <property type="entry name" value="Glycerol uptake facilitator protein"/>
    <property type="match status" value="1"/>
</dbReference>
<feature type="transmembrane region" description="Helical" evidence="6">
    <location>
        <begin position="237"/>
        <end position="259"/>
    </location>
</feature>
<evidence type="ECO:0000256" key="2">
    <source>
        <dbReference type="ARBA" id="ARBA00022692"/>
    </source>
</evidence>
<protein>
    <recommendedName>
        <fullName evidence="9">Aquaporin</fullName>
    </recommendedName>
</protein>
<evidence type="ECO:0008006" key="9">
    <source>
        <dbReference type="Google" id="ProtNLM"/>
    </source>
</evidence>
<reference evidence="7" key="1">
    <citation type="submission" date="2023-06" db="EMBL/GenBank/DDBJ databases">
        <authorList>
            <person name="Delattre M."/>
        </authorList>
    </citation>
    <scope>NUCLEOTIDE SEQUENCE</scope>
    <source>
        <strain evidence="7">AF72</strain>
    </source>
</reference>